<dbReference type="Proteomes" id="UP000195305">
    <property type="component" value="Unassembled WGS sequence"/>
</dbReference>
<dbReference type="Pfam" id="PF00535">
    <property type="entry name" value="Glycos_transf_2"/>
    <property type="match status" value="1"/>
</dbReference>
<proteinExistence type="predicted"/>
<protein>
    <recommendedName>
        <fullName evidence="4">Glycosyltransferase 2-like domain-containing protein</fullName>
    </recommendedName>
</protein>
<feature type="domain" description="Glycosyltransferase 2-like" evidence="4">
    <location>
        <begin position="18"/>
        <end position="136"/>
    </location>
</feature>
<keyword evidence="6" id="KW-1185">Reference proteome</keyword>
<reference evidence="5 6" key="1">
    <citation type="journal article" date="2018" name="BMC Genomics">
        <title>Whole genome sequencing and function prediction of 133 gut anaerobes isolated from chicken caecum in pure cultures.</title>
        <authorList>
            <person name="Medvecky M."/>
            <person name="Cejkova D."/>
            <person name="Polansky O."/>
            <person name="Karasova D."/>
            <person name="Kubasova T."/>
            <person name="Cizek A."/>
            <person name="Rychlik I."/>
        </authorList>
    </citation>
    <scope>NUCLEOTIDE SEQUENCE [LARGE SCALE GENOMIC DNA]</scope>
    <source>
        <strain evidence="5 6">An13</strain>
    </source>
</reference>
<keyword evidence="3" id="KW-0472">Membrane</keyword>
<dbReference type="PANTHER" id="PTHR22916">
    <property type="entry name" value="GLYCOSYLTRANSFERASE"/>
    <property type="match status" value="1"/>
</dbReference>
<dbReference type="CDD" id="cd00761">
    <property type="entry name" value="Glyco_tranf_GTA_type"/>
    <property type="match status" value="1"/>
</dbReference>
<evidence type="ECO:0000313" key="5">
    <source>
        <dbReference type="EMBL" id="OUQ35949.1"/>
    </source>
</evidence>
<evidence type="ECO:0000256" key="3">
    <source>
        <dbReference type="SAM" id="Phobius"/>
    </source>
</evidence>
<keyword evidence="1" id="KW-0328">Glycosyltransferase</keyword>
<accession>A0A1Y4T173</accession>
<dbReference type="GO" id="GO:0016757">
    <property type="term" value="F:glycosyltransferase activity"/>
    <property type="evidence" value="ECO:0007669"/>
    <property type="project" value="UniProtKB-KW"/>
</dbReference>
<dbReference type="OrthoDB" id="9807674at2"/>
<gene>
    <name evidence="5" type="ORF">B5E75_02640</name>
</gene>
<evidence type="ECO:0000259" key="4">
    <source>
        <dbReference type="Pfam" id="PF00535"/>
    </source>
</evidence>
<keyword evidence="3" id="KW-1133">Transmembrane helix</keyword>
<dbReference type="InterPro" id="IPR001173">
    <property type="entry name" value="Glyco_trans_2-like"/>
</dbReference>
<sequence>MLESMRKLFMAEHNNLISVIVPVYNVELYLAECINSILKQSFSNFELLLIDDGSTDHSSLICQEYVLKDSRIKYYKKSNGGLSDARNYGIKKSIGKYITFIDSDDYIDENYLKILFDSLISNNADISIANYRRIDELGNISYDLLPGKKMILSPIEAMEYILYQKYISISVTAKLYKANLFCKINFPYGKLYEDIITLPQLIFNSDKIVYLPDVLLNYRIRTGSITESNFKEKDMDMLYNALDILKYVKEHNFSSLIKPIQSYIYSKCSTLVILISKTNVKNNKKYLYFVWKYIRKYRIKVLLDTKARKLNRLGSLVSFFGYRVYIFIYNLFKKR</sequence>
<feature type="transmembrane region" description="Helical" evidence="3">
    <location>
        <begin position="313"/>
        <end position="332"/>
    </location>
</feature>
<dbReference type="SUPFAM" id="SSF53448">
    <property type="entry name" value="Nucleotide-diphospho-sugar transferases"/>
    <property type="match status" value="1"/>
</dbReference>
<dbReference type="EMBL" id="NFLJ01000005">
    <property type="protein sequence ID" value="OUQ35949.1"/>
    <property type="molecule type" value="Genomic_DNA"/>
</dbReference>
<organism evidence="5 6">
    <name type="scientific">Massilimicrobiota timonensis</name>
    <dbReference type="NCBI Taxonomy" id="1776392"/>
    <lineage>
        <taxon>Bacteria</taxon>
        <taxon>Bacillati</taxon>
        <taxon>Bacillota</taxon>
        <taxon>Erysipelotrichia</taxon>
        <taxon>Erysipelotrichales</taxon>
        <taxon>Erysipelotrichaceae</taxon>
        <taxon>Massilimicrobiota</taxon>
    </lineage>
</organism>
<dbReference type="PANTHER" id="PTHR22916:SF51">
    <property type="entry name" value="GLYCOSYLTRANSFERASE EPSH-RELATED"/>
    <property type="match status" value="1"/>
</dbReference>
<keyword evidence="3" id="KW-0812">Transmembrane</keyword>
<dbReference type="Gene3D" id="3.90.550.10">
    <property type="entry name" value="Spore Coat Polysaccharide Biosynthesis Protein SpsA, Chain A"/>
    <property type="match status" value="1"/>
</dbReference>
<dbReference type="AlphaFoldDB" id="A0A1Y4T173"/>
<evidence type="ECO:0000256" key="1">
    <source>
        <dbReference type="ARBA" id="ARBA00022676"/>
    </source>
</evidence>
<name>A0A1Y4T173_9FIRM</name>
<keyword evidence="2" id="KW-0808">Transferase</keyword>
<comment type="caution">
    <text evidence="5">The sequence shown here is derived from an EMBL/GenBank/DDBJ whole genome shotgun (WGS) entry which is preliminary data.</text>
</comment>
<dbReference type="InterPro" id="IPR029044">
    <property type="entry name" value="Nucleotide-diphossugar_trans"/>
</dbReference>
<evidence type="ECO:0000256" key="2">
    <source>
        <dbReference type="ARBA" id="ARBA00022679"/>
    </source>
</evidence>
<evidence type="ECO:0000313" key="6">
    <source>
        <dbReference type="Proteomes" id="UP000195305"/>
    </source>
</evidence>